<dbReference type="AlphaFoldDB" id="A0A9P8V7D4"/>
<feature type="transmembrane region" description="Helical" evidence="6">
    <location>
        <begin position="216"/>
        <end position="237"/>
    </location>
</feature>
<feature type="transmembrane region" description="Helical" evidence="6">
    <location>
        <begin position="375"/>
        <end position="396"/>
    </location>
</feature>
<dbReference type="InterPro" id="IPR011701">
    <property type="entry name" value="MFS"/>
</dbReference>
<dbReference type="PANTHER" id="PTHR43791:SF12">
    <property type="entry name" value="MAJOR FACILITATOR SUPERFAMILY (MFS) PROFILE DOMAIN-CONTAINING PROTEIN"/>
    <property type="match status" value="1"/>
</dbReference>
<feature type="transmembrane region" description="Helical" evidence="6">
    <location>
        <begin position="121"/>
        <end position="140"/>
    </location>
</feature>
<feature type="transmembrane region" description="Helical" evidence="6">
    <location>
        <begin position="152"/>
        <end position="172"/>
    </location>
</feature>
<dbReference type="FunFam" id="1.20.1250.20:FF:000013">
    <property type="entry name" value="MFS general substrate transporter"/>
    <property type="match status" value="1"/>
</dbReference>
<evidence type="ECO:0000256" key="2">
    <source>
        <dbReference type="ARBA" id="ARBA00022448"/>
    </source>
</evidence>
<dbReference type="OrthoDB" id="2250022at2759"/>
<dbReference type="SUPFAM" id="SSF103473">
    <property type="entry name" value="MFS general substrate transporter"/>
    <property type="match status" value="1"/>
</dbReference>
<feature type="transmembrane region" description="Helical" evidence="6">
    <location>
        <begin position="408"/>
        <end position="427"/>
    </location>
</feature>
<evidence type="ECO:0000256" key="5">
    <source>
        <dbReference type="ARBA" id="ARBA00023136"/>
    </source>
</evidence>
<keyword evidence="2" id="KW-0813">Transport</keyword>
<protein>
    <submittedName>
        <fullName evidence="8">Major facilitator superfamily domain-containing protein</fullName>
    </submittedName>
</protein>
<reference evidence="8" key="1">
    <citation type="journal article" date="2021" name="Nat. Commun.">
        <title>Genetic determinants of endophytism in the Arabidopsis root mycobiome.</title>
        <authorList>
            <person name="Mesny F."/>
            <person name="Miyauchi S."/>
            <person name="Thiergart T."/>
            <person name="Pickel B."/>
            <person name="Atanasova L."/>
            <person name="Karlsson M."/>
            <person name="Huettel B."/>
            <person name="Barry K.W."/>
            <person name="Haridas S."/>
            <person name="Chen C."/>
            <person name="Bauer D."/>
            <person name="Andreopoulos W."/>
            <person name="Pangilinan J."/>
            <person name="LaButti K."/>
            <person name="Riley R."/>
            <person name="Lipzen A."/>
            <person name="Clum A."/>
            <person name="Drula E."/>
            <person name="Henrissat B."/>
            <person name="Kohler A."/>
            <person name="Grigoriev I.V."/>
            <person name="Martin F.M."/>
            <person name="Hacquard S."/>
        </authorList>
    </citation>
    <scope>NUCLEOTIDE SEQUENCE</scope>
    <source>
        <strain evidence="8">MPI-SDFR-AT-0117</strain>
    </source>
</reference>
<keyword evidence="9" id="KW-1185">Reference proteome</keyword>
<dbReference type="GO" id="GO:0016020">
    <property type="term" value="C:membrane"/>
    <property type="evidence" value="ECO:0007669"/>
    <property type="project" value="UniProtKB-SubCell"/>
</dbReference>
<keyword evidence="3 6" id="KW-0812">Transmembrane</keyword>
<organism evidence="8 9">
    <name type="scientific">Plectosphaerella plurivora</name>
    <dbReference type="NCBI Taxonomy" id="936078"/>
    <lineage>
        <taxon>Eukaryota</taxon>
        <taxon>Fungi</taxon>
        <taxon>Dikarya</taxon>
        <taxon>Ascomycota</taxon>
        <taxon>Pezizomycotina</taxon>
        <taxon>Sordariomycetes</taxon>
        <taxon>Hypocreomycetidae</taxon>
        <taxon>Glomerellales</taxon>
        <taxon>Plectosphaerellaceae</taxon>
        <taxon>Plectosphaerella</taxon>
    </lineage>
</organism>
<feature type="transmembrane region" description="Helical" evidence="6">
    <location>
        <begin position="439"/>
        <end position="462"/>
    </location>
</feature>
<dbReference type="Proteomes" id="UP000770015">
    <property type="component" value="Unassembled WGS sequence"/>
</dbReference>
<evidence type="ECO:0000256" key="6">
    <source>
        <dbReference type="SAM" id="Phobius"/>
    </source>
</evidence>
<comment type="caution">
    <text evidence="8">The sequence shown here is derived from an EMBL/GenBank/DDBJ whole genome shotgun (WGS) entry which is preliminary data.</text>
</comment>
<dbReference type="PANTHER" id="PTHR43791">
    <property type="entry name" value="PERMEASE-RELATED"/>
    <property type="match status" value="1"/>
</dbReference>
<evidence type="ECO:0000256" key="4">
    <source>
        <dbReference type="ARBA" id="ARBA00022989"/>
    </source>
</evidence>
<feature type="transmembrane region" description="Helical" evidence="6">
    <location>
        <begin position="349"/>
        <end position="369"/>
    </location>
</feature>
<name>A0A9P8V7D4_9PEZI</name>
<dbReference type="FunFam" id="1.20.1250.20:FF:000057">
    <property type="entry name" value="MFS general substrate transporter"/>
    <property type="match status" value="1"/>
</dbReference>
<proteinExistence type="predicted"/>
<keyword evidence="5 6" id="KW-0472">Membrane</keyword>
<dbReference type="Gene3D" id="1.20.1250.20">
    <property type="entry name" value="MFS general substrate transporter like domains"/>
    <property type="match status" value="2"/>
</dbReference>
<keyword evidence="4 6" id="KW-1133">Transmembrane helix</keyword>
<comment type="subcellular location">
    <subcellularLocation>
        <location evidence="1">Membrane</location>
        <topology evidence="1">Multi-pass membrane protein</topology>
    </subcellularLocation>
</comment>
<dbReference type="Pfam" id="PF07690">
    <property type="entry name" value="MFS_1"/>
    <property type="match status" value="1"/>
</dbReference>
<feature type="transmembrane region" description="Helical" evidence="6">
    <location>
        <begin position="285"/>
        <end position="305"/>
    </location>
</feature>
<evidence type="ECO:0000256" key="1">
    <source>
        <dbReference type="ARBA" id="ARBA00004141"/>
    </source>
</evidence>
<dbReference type="GO" id="GO:0022857">
    <property type="term" value="F:transmembrane transporter activity"/>
    <property type="evidence" value="ECO:0007669"/>
    <property type="project" value="InterPro"/>
</dbReference>
<feature type="transmembrane region" description="Helical" evidence="6">
    <location>
        <begin position="317"/>
        <end position="337"/>
    </location>
</feature>
<dbReference type="InterPro" id="IPR036259">
    <property type="entry name" value="MFS_trans_sf"/>
</dbReference>
<dbReference type="InterPro" id="IPR020846">
    <property type="entry name" value="MFS_dom"/>
</dbReference>
<feature type="domain" description="Major facilitator superfamily (MFS) profile" evidence="7">
    <location>
        <begin position="56"/>
        <end position="482"/>
    </location>
</feature>
<dbReference type="EMBL" id="JAGSXJ010000021">
    <property type="protein sequence ID" value="KAH6678905.1"/>
    <property type="molecule type" value="Genomic_DNA"/>
</dbReference>
<dbReference type="PROSITE" id="PS50850">
    <property type="entry name" value="MFS"/>
    <property type="match status" value="1"/>
</dbReference>
<gene>
    <name evidence="8" type="ORF">F5X68DRAFT_245354</name>
</gene>
<accession>A0A9P8V7D4</accession>
<evidence type="ECO:0000256" key="3">
    <source>
        <dbReference type="ARBA" id="ARBA00022692"/>
    </source>
</evidence>
<sequence length="482" mass="54233">MASHQQDRDNKEDVHVARHENVLTEDSKGPVLDYSGAHKKVDPAEIRLVKKLDRWIMPMLWSMYWLNYLDRNAIALARLDNLEEELGITDSQYATCVSILFVGYILAQVPSNMLLTRIRISWYMGGCMVLWAIVSTATGLVQNYIGLVLTRFFLGITEAPYYPGALYLLSIFYTRKEIATRISILYTGNILATAFAGLIALGIFKLGGVAGISGWRWLFIIQGIVTFVVAIIGIFLLPDDPTRTWWLTPEERLLAQERMDRDTVDNKGGSSTWDGLKQAVKDKRVWVFVFMQHMHLGTNGFKNFFPTAIATLGFNQTITLVLTCPPYLIAGIISVLYSANSGRMNERTWHITVSKAVAVFGFILACSTLNTGARYFAMCVFTIGTYGVNSIILGWVASTCGQTKEKKATALAIVNMIANASFVWTAYLWPDWDEPRYTVAMSTSAALSIACASGAWLMRWLLMRENRRIRSQDNENILFYAY</sequence>
<evidence type="ECO:0000313" key="9">
    <source>
        <dbReference type="Proteomes" id="UP000770015"/>
    </source>
</evidence>
<evidence type="ECO:0000259" key="7">
    <source>
        <dbReference type="PROSITE" id="PS50850"/>
    </source>
</evidence>
<evidence type="ECO:0000313" key="8">
    <source>
        <dbReference type="EMBL" id="KAH6678905.1"/>
    </source>
</evidence>
<feature type="transmembrane region" description="Helical" evidence="6">
    <location>
        <begin position="184"/>
        <end position="204"/>
    </location>
</feature>